<feature type="compositionally biased region" description="Polar residues" evidence="1">
    <location>
        <begin position="369"/>
        <end position="390"/>
    </location>
</feature>
<proteinExistence type="predicted"/>
<dbReference type="AlphaFoldDB" id="A0A8J2R763"/>
<keyword evidence="3" id="KW-1185">Reference proteome</keyword>
<feature type="region of interest" description="Disordered" evidence="1">
    <location>
        <begin position="114"/>
        <end position="136"/>
    </location>
</feature>
<gene>
    <name evidence="2" type="ORF">DCHRY22_LOCUS10233</name>
</gene>
<feature type="region of interest" description="Disordered" evidence="1">
    <location>
        <begin position="323"/>
        <end position="393"/>
    </location>
</feature>
<name>A0A8J2R763_9NEOP</name>
<organism evidence="2 3">
    <name type="scientific">Danaus chrysippus</name>
    <name type="common">African queen</name>
    <dbReference type="NCBI Taxonomy" id="151541"/>
    <lineage>
        <taxon>Eukaryota</taxon>
        <taxon>Metazoa</taxon>
        <taxon>Ecdysozoa</taxon>
        <taxon>Arthropoda</taxon>
        <taxon>Hexapoda</taxon>
        <taxon>Insecta</taxon>
        <taxon>Pterygota</taxon>
        <taxon>Neoptera</taxon>
        <taxon>Endopterygota</taxon>
        <taxon>Lepidoptera</taxon>
        <taxon>Glossata</taxon>
        <taxon>Ditrysia</taxon>
        <taxon>Papilionoidea</taxon>
        <taxon>Nymphalidae</taxon>
        <taxon>Danainae</taxon>
        <taxon>Danaini</taxon>
        <taxon>Danaina</taxon>
        <taxon>Danaus</taxon>
        <taxon>Anosia</taxon>
    </lineage>
</organism>
<dbReference type="Proteomes" id="UP000789524">
    <property type="component" value="Unassembled WGS sequence"/>
</dbReference>
<comment type="caution">
    <text evidence="2">The sequence shown here is derived from an EMBL/GenBank/DDBJ whole genome shotgun (WGS) entry which is preliminary data.</text>
</comment>
<dbReference type="EMBL" id="CAKASE010000069">
    <property type="protein sequence ID" value="CAG9572905.1"/>
    <property type="molecule type" value="Genomic_DNA"/>
</dbReference>
<feature type="compositionally biased region" description="Basic and acidic residues" evidence="1">
    <location>
        <begin position="114"/>
        <end position="123"/>
    </location>
</feature>
<feature type="compositionally biased region" description="Acidic residues" evidence="1">
    <location>
        <begin position="456"/>
        <end position="473"/>
    </location>
</feature>
<evidence type="ECO:0000313" key="2">
    <source>
        <dbReference type="EMBL" id="CAG9572905.1"/>
    </source>
</evidence>
<protein>
    <submittedName>
        <fullName evidence="2">(African queen) hypothetical protein</fullName>
    </submittedName>
</protein>
<sequence>MKNITEVNKTLKDLIKNYKYLENIYKADEKVQTDTSGSEIDEKFKQMKRKRKEKKKSHKNTLSPVSLSTLYQGTAYIFDSRTSDELQSKDIKEEKEDLETDQNKDSKIEEISLEDKKTISESSKEEEEISEDGEEIQIDIPKVKPKRTASKTKPQRVNNVFGKKTRFDVLHGEMAKNRNKSKTRLRVGNQRIVYTEQFSPQTFWKDIVNKPIKLNRVMSSELASLKDEDKVNIVTLTGNMKKEDQQKLNNQLSNNATKNGSILRNYGDACLVMPIKKCEKALKTVNKNVCKMRFKCKSEFKSDFIENSKKGCQKQYMYKVDENSEEEETTTITSTTGNNEEEDINEEDTFRRRNGGKKLNDGGKYKHLNSPNKKQPITNLNENTNSSVHHSSLRDKYEKQCQKELRAKCIGAGEYAIKKTCSKHECDKKKEKALKKACKEECKNSFVIDKKKSDSSDDGSDNDTDSDSDSDSD</sequence>
<feature type="compositionally biased region" description="Acidic residues" evidence="1">
    <location>
        <begin position="124"/>
        <end position="136"/>
    </location>
</feature>
<evidence type="ECO:0000256" key="1">
    <source>
        <dbReference type="SAM" id="MobiDB-lite"/>
    </source>
</evidence>
<accession>A0A8J2R763</accession>
<evidence type="ECO:0000313" key="3">
    <source>
        <dbReference type="Proteomes" id="UP000789524"/>
    </source>
</evidence>
<feature type="region of interest" description="Disordered" evidence="1">
    <location>
        <begin position="31"/>
        <end position="62"/>
    </location>
</feature>
<reference evidence="2" key="1">
    <citation type="submission" date="2021-09" db="EMBL/GenBank/DDBJ databases">
        <authorList>
            <person name="Martin H S."/>
        </authorList>
    </citation>
    <scope>NUCLEOTIDE SEQUENCE</scope>
</reference>
<feature type="region of interest" description="Disordered" evidence="1">
    <location>
        <begin position="88"/>
        <end position="107"/>
    </location>
</feature>
<dbReference type="OrthoDB" id="7262743at2759"/>
<feature type="compositionally biased region" description="Basic residues" evidence="1">
    <location>
        <begin position="46"/>
        <end position="59"/>
    </location>
</feature>
<feature type="region of interest" description="Disordered" evidence="1">
    <location>
        <begin position="449"/>
        <end position="473"/>
    </location>
</feature>